<dbReference type="AlphaFoldDB" id="A0AB34FTQ1"/>
<comment type="caution">
    <text evidence="2">The sequence shown here is derived from an EMBL/GenBank/DDBJ whole genome shotgun (WGS) entry which is preliminary data.</text>
</comment>
<evidence type="ECO:0000313" key="3">
    <source>
        <dbReference type="Proteomes" id="UP001163105"/>
    </source>
</evidence>
<gene>
    <name evidence="2" type="ORF">O9K51_05001</name>
</gene>
<protein>
    <submittedName>
        <fullName evidence="2">Uncharacterized protein</fullName>
    </submittedName>
</protein>
<evidence type="ECO:0000313" key="2">
    <source>
        <dbReference type="EMBL" id="KAJ6441450.1"/>
    </source>
</evidence>
<dbReference type="EMBL" id="JAQHRD010000004">
    <property type="protein sequence ID" value="KAJ6441450.1"/>
    <property type="molecule type" value="Genomic_DNA"/>
</dbReference>
<name>A0AB34FTQ1_9HYPO</name>
<organism evidence="2 3">
    <name type="scientific">Purpureocillium lavendulum</name>
    <dbReference type="NCBI Taxonomy" id="1247861"/>
    <lineage>
        <taxon>Eukaryota</taxon>
        <taxon>Fungi</taxon>
        <taxon>Dikarya</taxon>
        <taxon>Ascomycota</taxon>
        <taxon>Pezizomycotina</taxon>
        <taxon>Sordariomycetes</taxon>
        <taxon>Hypocreomycetidae</taxon>
        <taxon>Hypocreales</taxon>
        <taxon>Ophiocordycipitaceae</taxon>
        <taxon>Purpureocillium</taxon>
    </lineage>
</organism>
<reference evidence="2" key="1">
    <citation type="submission" date="2023-01" db="EMBL/GenBank/DDBJ databases">
        <title>The growth and conidiation of Purpureocillium lavendulum are regulated by nitrogen source and histone H3K14 acetylation.</title>
        <authorList>
            <person name="Tang P."/>
            <person name="Han J."/>
            <person name="Zhang C."/>
            <person name="Tang P."/>
            <person name="Qi F."/>
            <person name="Zhang K."/>
            <person name="Liang L."/>
        </authorList>
    </citation>
    <scope>NUCLEOTIDE SEQUENCE</scope>
    <source>
        <strain evidence="2">YMF1.00683</strain>
    </source>
</reference>
<keyword evidence="3" id="KW-1185">Reference proteome</keyword>
<feature type="region of interest" description="Disordered" evidence="1">
    <location>
        <begin position="94"/>
        <end position="142"/>
    </location>
</feature>
<dbReference type="Proteomes" id="UP001163105">
    <property type="component" value="Unassembled WGS sequence"/>
</dbReference>
<evidence type="ECO:0000256" key="1">
    <source>
        <dbReference type="SAM" id="MobiDB-lite"/>
    </source>
</evidence>
<sequence>MIASRLYAAVAAAGAAAAVGQGFSLGTMSNNWRHYWRIQCPSNVAQDWLTNRGCTESYGSCSDSGAYVNYSDTRESCNGCRCISRPPYVATGTARVKWADQTPVPRGGGGDDDDDGQSQHKGNKKKKDVGESKEKYVSFYGR</sequence>
<proteinExistence type="predicted"/>
<accession>A0AB34FTQ1</accession>